<evidence type="ECO:0000313" key="2">
    <source>
        <dbReference type="Proteomes" id="UP000249762"/>
    </source>
</evidence>
<name>A0A328PRR8_9MOLU</name>
<dbReference type="EMBL" id="QKVO01000006">
    <property type="protein sequence ID" value="RAO95007.1"/>
    <property type="molecule type" value="Genomic_DNA"/>
</dbReference>
<protein>
    <submittedName>
        <fullName evidence="1">Uncharacterized protein</fullName>
    </submittedName>
</protein>
<accession>A0A328PRR8</accession>
<keyword evidence="2" id="KW-1185">Reference proteome</keyword>
<proteinExistence type="predicted"/>
<dbReference type="Proteomes" id="UP000249762">
    <property type="component" value="Unassembled WGS sequence"/>
</dbReference>
<evidence type="ECO:0000313" key="1">
    <source>
        <dbReference type="EMBL" id="RAO95007.1"/>
    </source>
</evidence>
<dbReference type="OrthoDB" id="403650at2"/>
<sequence>MFGLIKGLLTVSLGAGGVGAVVYGVTSTKSSSNYWDHWKKTVTTSDSEILLCDAVWDKYEGIMKVSNDGKNDMGLGLTVDFQVTQWLGAGGRETGTKRNWTRKWGDNAKGSDDWAFWKISFSGDKKVEDLWYWETNTTGGGYTTDQKVSKCQGSKIRLRESAKVDEVANKNIRFDINKDSCQENSDSVTCDIVFASGSSVEWVDGFKPKITYTRPS</sequence>
<dbReference type="AlphaFoldDB" id="A0A328PRR8"/>
<organism evidence="1 2">
    <name type="scientific">Mycoplasma wenyonii</name>
    <dbReference type="NCBI Taxonomy" id="65123"/>
    <lineage>
        <taxon>Bacteria</taxon>
        <taxon>Bacillati</taxon>
        <taxon>Mycoplasmatota</taxon>
        <taxon>Mollicutes</taxon>
        <taxon>Mycoplasmataceae</taxon>
        <taxon>Mycoplasma</taxon>
    </lineage>
</organism>
<dbReference type="RefSeq" id="WP_112665427.1">
    <property type="nucleotide sequence ID" value="NZ_QKVO01000006.1"/>
</dbReference>
<comment type="caution">
    <text evidence="1">The sequence shown here is derived from an EMBL/GenBank/DDBJ whole genome shotgun (WGS) entry which is preliminary data.</text>
</comment>
<reference evidence="2" key="1">
    <citation type="submission" date="2018-06" db="EMBL/GenBank/DDBJ databases">
        <authorList>
            <person name="Martinez Ocampo F."/>
            <person name="Quiroz Castaneda R.E."/>
            <person name="Rojas Lopez X."/>
        </authorList>
    </citation>
    <scope>NUCLEOTIDE SEQUENCE [LARGE SCALE GENOMIC DNA]</scope>
    <source>
        <strain evidence="2">INIFAP02</strain>
    </source>
</reference>
<gene>
    <name evidence="1" type="ORF">DNK47_01850</name>
</gene>